<organism evidence="4 5">
    <name type="scientific">Thelonectria olida</name>
    <dbReference type="NCBI Taxonomy" id="1576542"/>
    <lineage>
        <taxon>Eukaryota</taxon>
        <taxon>Fungi</taxon>
        <taxon>Dikarya</taxon>
        <taxon>Ascomycota</taxon>
        <taxon>Pezizomycotina</taxon>
        <taxon>Sordariomycetes</taxon>
        <taxon>Hypocreomycetidae</taxon>
        <taxon>Hypocreales</taxon>
        <taxon>Nectriaceae</taxon>
        <taxon>Thelonectria</taxon>
    </lineage>
</organism>
<dbReference type="Pfam" id="PF01370">
    <property type="entry name" value="Epimerase"/>
    <property type="match status" value="1"/>
</dbReference>
<protein>
    <recommendedName>
        <fullName evidence="3">NAD-dependent epimerase/dehydratase domain-containing protein</fullName>
    </recommendedName>
</protein>
<dbReference type="InterPro" id="IPR036291">
    <property type="entry name" value="NAD(P)-bd_dom_sf"/>
</dbReference>
<evidence type="ECO:0000256" key="2">
    <source>
        <dbReference type="ARBA" id="ARBA00023445"/>
    </source>
</evidence>
<reference evidence="4 5" key="1">
    <citation type="journal article" date="2021" name="Nat. Commun.">
        <title>Genetic determinants of endophytism in the Arabidopsis root mycobiome.</title>
        <authorList>
            <person name="Mesny F."/>
            <person name="Miyauchi S."/>
            <person name="Thiergart T."/>
            <person name="Pickel B."/>
            <person name="Atanasova L."/>
            <person name="Karlsson M."/>
            <person name="Huettel B."/>
            <person name="Barry K.W."/>
            <person name="Haridas S."/>
            <person name="Chen C."/>
            <person name="Bauer D."/>
            <person name="Andreopoulos W."/>
            <person name="Pangilinan J."/>
            <person name="LaButti K."/>
            <person name="Riley R."/>
            <person name="Lipzen A."/>
            <person name="Clum A."/>
            <person name="Drula E."/>
            <person name="Henrissat B."/>
            <person name="Kohler A."/>
            <person name="Grigoriev I.V."/>
            <person name="Martin F.M."/>
            <person name="Hacquard S."/>
        </authorList>
    </citation>
    <scope>NUCLEOTIDE SEQUENCE [LARGE SCALE GENOMIC DNA]</scope>
    <source>
        <strain evidence="4 5">MPI-CAGE-CH-0241</strain>
    </source>
</reference>
<dbReference type="AlphaFoldDB" id="A0A9P8VTD8"/>
<dbReference type="GO" id="GO:0016616">
    <property type="term" value="F:oxidoreductase activity, acting on the CH-OH group of donors, NAD or NADP as acceptor"/>
    <property type="evidence" value="ECO:0007669"/>
    <property type="project" value="TreeGrafter"/>
</dbReference>
<proteinExistence type="inferred from homology"/>
<dbReference type="PANTHER" id="PTHR10366">
    <property type="entry name" value="NAD DEPENDENT EPIMERASE/DEHYDRATASE"/>
    <property type="match status" value="1"/>
</dbReference>
<dbReference type="InterPro" id="IPR001509">
    <property type="entry name" value="Epimerase_deHydtase"/>
</dbReference>
<evidence type="ECO:0000313" key="4">
    <source>
        <dbReference type="EMBL" id="KAH6876798.1"/>
    </source>
</evidence>
<evidence type="ECO:0000313" key="5">
    <source>
        <dbReference type="Proteomes" id="UP000777438"/>
    </source>
</evidence>
<dbReference type="InterPro" id="IPR050425">
    <property type="entry name" value="NAD(P)_dehydrat-like"/>
</dbReference>
<keyword evidence="5" id="KW-1185">Reference proteome</keyword>
<dbReference type="Gene3D" id="3.40.50.720">
    <property type="entry name" value="NAD(P)-binding Rossmann-like Domain"/>
    <property type="match status" value="1"/>
</dbReference>
<accession>A0A9P8VTD8</accession>
<feature type="domain" description="NAD-dependent epimerase/dehydratase" evidence="3">
    <location>
        <begin position="14"/>
        <end position="253"/>
    </location>
</feature>
<dbReference type="Proteomes" id="UP000777438">
    <property type="component" value="Unassembled WGS sequence"/>
</dbReference>
<dbReference type="SUPFAM" id="SSF51735">
    <property type="entry name" value="NAD(P)-binding Rossmann-fold domains"/>
    <property type="match status" value="1"/>
</dbReference>
<gene>
    <name evidence="4" type="ORF">B0T10DRAFT_532511</name>
</gene>
<name>A0A9P8VTD8_9HYPO</name>
<dbReference type="EMBL" id="JAGPYM010000032">
    <property type="protein sequence ID" value="KAH6876798.1"/>
    <property type="molecule type" value="Genomic_DNA"/>
</dbReference>
<comment type="caution">
    <text evidence="4">The sequence shown here is derived from an EMBL/GenBank/DDBJ whole genome shotgun (WGS) entry which is preliminary data.</text>
</comment>
<sequence length="267" mass="28752">MACTDVILSKDSLVLVTGANGYIGSHVVYQLLNAGCKVRGTIRSRKSWLEELFEEKNGKGRFETTIEPSMEAPGAFDETTKDVGGVASDVSFGTNPKVVIPIAVNGAKNALEAAAKYPSVTRFILTSSSTAAVSPITNTEMSVAIDSWNDKAVADAWDSADPHPGTVYSASKTEAERAAWEWVTGKEPGFVFNAILPNFNGPILYRNIGGSTMGHVARPLQSDGTDISLFPPEYYVHVQDCARLHVAALLDPSIQNERIFAFAHPFN</sequence>
<dbReference type="OrthoDB" id="2735536at2759"/>
<dbReference type="PANTHER" id="PTHR10366:SF562">
    <property type="entry name" value="ALDEHYDE REDUCTASE II (AFU_ORTHOLOGUE AFUA_1G11360)"/>
    <property type="match status" value="1"/>
</dbReference>
<evidence type="ECO:0000259" key="3">
    <source>
        <dbReference type="Pfam" id="PF01370"/>
    </source>
</evidence>
<keyword evidence="1" id="KW-0560">Oxidoreductase</keyword>
<comment type="similarity">
    <text evidence="2">Belongs to the NAD(P)-dependent epimerase/dehydratase family. Dihydroflavonol-4-reductase subfamily.</text>
</comment>
<evidence type="ECO:0000256" key="1">
    <source>
        <dbReference type="ARBA" id="ARBA00023002"/>
    </source>
</evidence>